<evidence type="ECO:0000313" key="4">
    <source>
        <dbReference type="Proteomes" id="UP000324336"/>
    </source>
</evidence>
<organism evidence="2 3">
    <name type="scientific">Brachyspira aalborgi</name>
    <dbReference type="NCBI Taxonomy" id="29522"/>
    <lineage>
        <taxon>Bacteria</taxon>
        <taxon>Pseudomonadati</taxon>
        <taxon>Spirochaetota</taxon>
        <taxon>Spirochaetia</taxon>
        <taxon>Brachyspirales</taxon>
        <taxon>Brachyspiraceae</taxon>
        <taxon>Brachyspira</taxon>
    </lineage>
</organism>
<dbReference type="InterPro" id="IPR008838">
    <property type="entry name" value="Variable_surface_protein_TREHY"/>
</dbReference>
<accession>A0A5C8DK78</accession>
<comment type="caution">
    <text evidence="2">The sequence shown here is derived from an EMBL/GenBank/DDBJ whole genome shotgun (WGS) entry which is preliminary data.</text>
</comment>
<protein>
    <submittedName>
        <fullName evidence="2">Cell surface protein</fullName>
    </submittedName>
</protein>
<reference evidence="3 4" key="1">
    <citation type="journal article" date="1992" name="Lakartidningen">
        <title>[Penicillin V and not amoxicillin is the first choice preparation in acute otitis].</title>
        <authorList>
            <person name="Kamme C."/>
            <person name="Lundgren K."/>
            <person name="Prellner K."/>
        </authorList>
    </citation>
    <scope>NUCLEOTIDE SEQUENCE [LARGE SCALE GENOMIC DNA]</scope>
    <source>
        <strain evidence="2 3">PC3939II</strain>
        <strain evidence="1 4">PC4597II</strain>
    </source>
</reference>
<dbReference type="EMBL" id="SAYE01000009">
    <property type="protein sequence ID" value="TXJ51156.1"/>
    <property type="molecule type" value="Genomic_DNA"/>
</dbReference>
<dbReference type="RefSeq" id="WP_021957649.1">
    <property type="nucleotide sequence ID" value="NZ_SAXV01000021.1"/>
</dbReference>
<evidence type="ECO:0000313" key="1">
    <source>
        <dbReference type="EMBL" id="TXJ25446.1"/>
    </source>
</evidence>
<dbReference type="AlphaFoldDB" id="A0A5C8DK78"/>
<dbReference type="EMBL" id="SAYA01000020">
    <property type="protein sequence ID" value="TXJ25446.1"/>
    <property type="molecule type" value="Genomic_DNA"/>
</dbReference>
<evidence type="ECO:0000313" key="3">
    <source>
        <dbReference type="Proteomes" id="UP000322307"/>
    </source>
</evidence>
<dbReference type="Proteomes" id="UP000324336">
    <property type="component" value="Unassembled WGS sequence"/>
</dbReference>
<proteinExistence type="predicted"/>
<reference evidence="2" key="2">
    <citation type="submission" date="2019-01" db="EMBL/GenBank/DDBJ databases">
        <authorList>
            <person name="Thorell K."/>
        </authorList>
    </citation>
    <scope>NUCLEOTIDE SEQUENCE</scope>
    <source>
        <strain evidence="2">PC3939II</strain>
        <strain evidence="1">PC4597II</strain>
    </source>
</reference>
<dbReference type="Pfam" id="PF05540">
    <property type="entry name" value="Serpulina_VSP"/>
    <property type="match status" value="1"/>
</dbReference>
<evidence type="ECO:0000313" key="2">
    <source>
        <dbReference type="EMBL" id="TXJ51156.1"/>
    </source>
</evidence>
<gene>
    <name evidence="1" type="ORF">EPJ73_06210</name>
    <name evidence="2" type="ORF">EPJ84_04610</name>
</gene>
<sequence>MIKYKKYLFAILLIFASQSFNLFGFYSSSSFIDILVHSNQARARIDALGFLAGPDNVRVAVGLTGANGFGDLIFHNRNNYDDTNAFNQFIPSALIGVGYNSDLFGIGFGYEFTYKSQAYMVHTPVITFTALSDSIRFNIPVSVGVGYSSKALSVDLRKTIVISTGIEARYYFEEDIPAINHIRLYVNYGNARIPNVKDNSQYMEQSSVGFQTRIYFKAETPEVKIFPILRVQYDQSLPTKLHNLSSTSVFSIYDNFDITAKGLQPFTAAKGAGQSAGAQGDPNLASGLSGGYVASIPEGMYAIEPYRVNVAIPVGLMATSQDGNIHLYLEPSISYTIINAKGIYASSDMNSRRKTPFMSLGYVVYGELYIRPVKSLELYLEMQAGGTSRFADDMKTLNNDIKLVFNGSTGIHYYF</sequence>
<dbReference type="Proteomes" id="UP000322307">
    <property type="component" value="Unassembled WGS sequence"/>
</dbReference>
<name>A0A5C8DK78_9SPIR</name>